<dbReference type="GO" id="GO:0003700">
    <property type="term" value="F:DNA-binding transcription factor activity"/>
    <property type="evidence" value="ECO:0007669"/>
    <property type="project" value="InterPro"/>
</dbReference>
<sequence length="302" mass="34267">MSIQDKKLLDELKEALDDGAVREGINETFLEEVTLVRVSEHKPKSPLIYEQCFCIAVYGHKICHLSDATFTYGEDEFLVVPAIVPLDIEVVPDVDNPLLSITVPLDFEVIQDLVEFINKYDKQALEKISSSSGIYFEPLTNNVMESTIRLLKVLKSRKEANIFGKQIIREIYYHILMGKHGHLLASAAFGESDYALIAKSLRFLHDNYDKGIDIDHLAKSANMSVRSFYNHFKAVTALTPVQYLKRIRLEKARQFMVVQGEQASSAAHMVGYESPSQFSREFKRHFGYTPREAVRNSQGMAG</sequence>
<dbReference type="RefSeq" id="WP_015852142.1">
    <property type="nucleotide sequence ID" value="NC_012881.1"/>
</dbReference>
<dbReference type="Pfam" id="PF12833">
    <property type="entry name" value="HTH_18"/>
    <property type="match status" value="1"/>
</dbReference>
<dbReference type="AlphaFoldDB" id="C6BWP6"/>
<reference evidence="4 5" key="1">
    <citation type="submission" date="2009-06" db="EMBL/GenBank/DDBJ databases">
        <title>Complete sequence of Desulfovibrio salexigens DSM 2638.</title>
        <authorList>
            <consortium name="US DOE Joint Genome Institute"/>
            <person name="Lucas S."/>
            <person name="Copeland A."/>
            <person name="Lapidus A."/>
            <person name="Glavina del Rio T."/>
            <person name="Tice H."/>
            <person name="Bruce D."/>
            <person name="Goodwin L."/>
            <person name="Pitluck S."/>
            <person name="Munk A.C."/>
            <person name="Brettin T."/>
            <person name="Detter J.C."/>
            <person name="Han C."/>
            <person name="Tapia R."/>
            <person name="Larimer F."/>
            <person name="Land M."/>
            <person name="Hauser L."/>
            <person name="Kyrpides N."/>
            <person name="Anderson I."/>
            <person name="Wall J.D."/>
            <person name="Arkin A.P."/>
            <person name="Dehal P."/>
            <person name="Chivian D."/>
            <person name="Giles B."/>
            <person name="Hazen T.C."/>
        </authorList>
    </citation>
    <scope>NUCLEOTIDE SEQUENCE [LARGE SCALE GENOMIC DNA]</scope>
    <source>
        <strain evidence="5">ATCC 14822 / DSM 2638 / NCIMB 8403 / VKM B-1763</strain>
    </source>
</reference>
<dbReference type="EMBL" id="CP001649">
    <property type="protein sequence ID" value="ACS80326.1"/>
    <property type="molecule type" value="Genomic_DNA"/>
</dbReference>
<dbReference type="Pfam" id="PF06719">
    <property type="entry name" value="AraC_N"/>
    <property type="match status" value="1"/>
</dbReference>
<dbReference type="PROSITE" id="PS01124">
    <property type="entry name" value="HTH_ARAC_FAMILY_2"/>
    <property type="match status" value="1"/>
</dbReference>
<dbReference type="InterPro" id="IPR018060">
    <property type="entry name" value="HTH_AraC"/>
</dbReference>
<dbReference type="KEGG" id="dsa:Desal_2270"/>
<organism evidence="4 5">
    <name type="scientific">Maridesulfovibrio salexigens (strain ATCC 14822 / DSM 2638 / NCIMB 8403 / VKM B-1763)</name>
    <name type="common">Desulfovibrio salexigens</name>
    <dbReference type="NCBI Taxonomy" id="526222"/>
    <lineage>
        <taxon>Bacteria</taxon>
        <taxon>Pseudomonadati</taxon>
        <taxon>Thermodesulfobacteriota</taxon>
        <taxon>Desulfovibrionia</taxon>
        <taxon>Desulfovibrionales</taxon>
        <taxon>Desulfovibrionaceae</taxon>
        <taxon>Maridesulfovibrio</taxon>
    </lineage>
</organism>
<dbReference type="Gene3D" id="1.10.10.60">
    <property type="entry name" value="Homeodomain-like"/>
    <property type="match status" value="2"/>
</dbReference>
<protein>
    <submittedName>
        <fullName evidence="4">Transcriptional regulator, AraC family</fullName>
    </submittedName>
</protein>
<name>C6BWP6_MARSD</name>
<accession>C6BWP6</accession>
<evidence type="ECO:0000256" key="1">
    <source>
        <dbReference type="ARBA" id="ARBA00023015"/>
    </source>
</evidence>
<dbReference type="STRING" id="526222.Desal_2270"/>
<dbReference type="SUPFAM" id="SSF46689">
    <property type="entry name" value="Homeodomain-like"/>
    <property type="match status" value="2"/>
</dbReference>
<keyword evidence="2" id="KW-0804">Transcription</keyword>
<evidence type="ECO:0000313" key="4">
    <source>
        <dbReference type="EMBL" id="ACS80326.1"/>
    </source>
</evidence>
<dbReference type="InterPro" id="IPR009057">
    <property type="entry name" value="Homeodomain-like_sf"/>
</dbReference>
<feature type="domain" description="HTH araC/xylS-type" evidence="3">
    <location>
        <begin position="198"/>
        <end position="296"/>
    </location>
</feature>
<proteinExistence type="predicted"/>
<evidence type="ECO:0000256" key="2">
    <source>
        <dbReference type="ARBA" id="ARBA00023163"/>
    </source>
</evidence>
<keyword evidence="1" id="KW-0805">Transcription regulation</keyword>
<dbReference type="PANTHER" id="PTHR43436:SF2">
    <property type="entry name" value="ARAC_XYLS FAMILY TRANSCRIPTIONAL REGULATOR"/>
    <property type="match status" value="1"/>
</dbReference>
<dbReference type="GO" id="GO:0043565">
    <property type="term" value="F:sequence-specific DNA binding"/>
    <property type="evidence" value="ECO:0007669"/>
    <property type="project" value="InterPro"/>
</dbReference>
<dbReference type="eggNOG" id="COG2207">
    <property type="taxonomic scope" value="Bacteria"/>
</dbReference>
<evidence type="ECO:0000259" key="3">
    <source>
        <dbReference type="PROSITE" id="PS01124"/>
    </source>
</evidence>
<dbReference type="SMART" id="SM00342">
    <property type="entry name" value="HTH_ARAC"/>
    <property type="match status" value="1"/>
</dbReference>
<keyword evidence="5" id="KW-1185">Reference proteome</keyword>
<dbReference type="PANTHER" id="PTHR43436">
    <property type="entry name" value="ARAC-FAMILY TRANSCRIPTIONAL REGULATOR"/>
    <property type="match status" value="1"/>
</dbReference>
<dbReference type="InterPro" id="IPR009594">
    <property type="entry name" value="Tscrpt_reg_HTH_AraC_N"/>
</dbReference>
<dbReference type="Proteomes" id="UP000002601">
    <property type="component" value="Chromosome"/>
</dbReference>
<dbReference type="HOGENOM" id="CLU_000445_100_2_7"/>
<evidence type="ECO:0000313" key="5">
    <source>
        <dbReference type="Proteomes" id="UP000002601"/>
    </source>
</evidence>
<gene>
    <name evidence="4" type="ordered locus">Desal_2270</name>
</gene>